<dbReference type="InterPro" id="IPR008334">
    <property type="entry name" value="5'-Nucleotdase_C"/>
</dbReference>
<proteinExistence type="inferred from homology"/>
<dbReference type="PANTHER" id="PTHR11575:SF24">
    <property type="entry name" value="5'-NUCLEOTIDASE"/>
    <property type="match status" value="1"/>
</dbReference>
<keyword evidence="2" id="KW-0547">Nucleotide-binding</keyword>
<dbReference type="GO" id="GO:0008768">
    <property type="term" value="F:UDP-sugar diphosphatase activity"/>
    <property type="evidence" value="ECO:0007669"/>
    <property type="project" value="TreeGrafter"/>
</dbReference>
<feature type="signal peptide" evidence="2">
    <location>
        <begin position="1"/>
        <end position="31"/>
    </location>
</feature>
<dbReference type="Pfam" id="PF00149">
    <property type="entry name" value="Metallophos"/>
    <property type="match status" value="1"/>
</dbReference>
<organism evidence="5 6">
    <name type="scientific">Novosphingobium aureum</name>
    <dbReference type="NCBI Taxonomy" id="2792964"/>
    <lineage>
        <taxon>Bacteria</taxon>
        <taxon>Pseudomonadati</taxon>
        <taxon>Pseudomonadota</taxon>
        <taxon>Alphaproteobacteria</taxon>
        <taxon>Sphingomonadales</taxon>
        <taxon>Sphingomonadaceae</taxon>
        <taxon>Novosphingobium</taxon>
    </lineage>
</organism>
<gene>
    <name evidence="5" type="ORF">I5E68_17880</name>
</gene>
<reference evidence="5" key="1">
    <citation type="submission" date="2020-11" db="EMBL/GenBank/DDBJ databases">
        <title>Novosphingobium aureum sp. nov., a marine bacterium isolated from sediment of a salt flat.</title>
        <authorList>
            <person name="Yoo Y."/>
            <person name="Kim J.-J."/>
        </authorList>
    </citation>
    <scope>NUCLEOTIDE SEQUENCE</scope>
    <source>
        <strain evidence="5">YJ-S2-02</strain>
    </source>
</reference>
<dbReference type="GO" id="GO:0008253">
    <property type="term" value="F:5'-nucleotidase activity"/>
    <property type="evidence" value="ECO:0007669"/>
    <property type="project" value="TreeGrafter"/>
</dbReference>
<comment type="similarity">
    <text evidence="2">Belongs to the 5'-nucleotidase family.</text>
</comment>
<protein>
    <submittedName>
        <fullName evidence="5">5'-nucleotidase C-terminal domain-containing protein</fullName>
    </submittedName>
</protein>
<evidence type="ECO:0000256" key="1">
    <source>
        <dbReference type="ARBA" id="ARBA00022729"/>
    </source>
</evidence>
<feature type="domain" description="Calcineurin-like phosphoesterase" evidence="3">
    <location>
        <begin position="55"/>
        <end position="309"/>
    </location>
</feature>
<dbReference type="PRINTS" id="PR01607">
    <property type="entry name" value="APYRASEFAMLY"/>
</dbReference>
<dbReference type="AlphaFoldDB" id="A0A931MN47"/>
<dbReference type="Pfam" id="PF02872">
    <property type="entry name" value="5_nucleotid_C"/>
    <property type="match status" value="1"/>
</dbReference>
<dbReference type="PANTHER" id="PTHR11575">
    <property type="entry name" value="5'-NUCLEOTIDASE-RELATED"/>
    <property type="match status" value="1"/>
</dbReference>
<dbReference type="GO" id="GO:0030288">
    <property type="term" value="C:outer membrane-bounded periplasmic space"/>
    <property type="evidence" value="ECO:0007669"/>
    <property type="project" value="TreeGrafter"/>
</dbReference>
<dbReference type="SUPFAM" id="SSF55816">
    <property type="entry name" value="5'-nucleotidase (syn. UDP-sugar hydrolase), C-terminal domain"/>
    <property type="match status" value="1"/>
</dbReference>
<dbReference type="PROSITE" id="PS51257">
    <property type="entry name" value="PROKAR_LIPOPROTEIN"/>
    <property type="match status" value="1"/>
</dbReference>
<keyword evidence="2" id="KW-0378">Hydrolase</keyword>
<accession>A0A931MN47</accession>
<feature type="domain" description="5'-Nucleotidase C-terminal" evidence="4">
    <location>
        <begin position="428"/>
        <end position="563"/>
    </location>
</feature>
<evidence type="ECO:0000259" key="3">
    <source>
        <dbReference type="Pfam" id="PF00149"/>
    </source>
</evidence>
<feature type="chain" id="PRO_5038156054" evidence="2">
    <location>
        <begin position="32"/>
        <end position="602"/>
    </location>
</feature>
<evidence type="ECO:0000256" key="2">
    <source>
        <dbReference type="RuleBase" id="RU362119"/>
    </source>
</evidence>
<keyword evidence="1 2" id="KW-0732">Signal</keyword>
<evidence type="ECO:0000259" key="4">
    <source>
        <dbReference type="Pfam" id="PF02872"/>
    </source>
</evidence>
<comment type="caution">
    <text evidence="5">The sequence shown here is derived from an EMBL/GenBank/DDBJ whole genome shotgun (WGS) entry which is preliminary data.</text>
</comment>
<dbReference type="InterPro" id="IPR029052">
    <property type="entry name" value="Metallo-depent_PP-like"/>
</dbReference>
<evidence type="ECO:0000313" key="6">
    <source>
        <dbReference type="Proteomes" id="UP000617634"/>
    </source>
</evidence>
<dbReference type="EMBL" id="JADZGI010000004">
    <property type="protein sequence ID" value="MBH0114821.1"/>
    <property type="molecule type" value="Genomic_DNA"/>
</dbReference>
<dbReference type="GO" id="GO:0000166">
    <property type="term" value="F:nucleotide binding"/>
    <property type="evidence" value="ECO:0007669"/>
    <property type="project" value="UniProtKB-KW"/>
</dbReference>
<dbReference type="InterPro" id="IPR006179">
    <property type="entry name" value="5_nucleotidase/apyrase"/>
</dbReference>
<dbReference type="InterPro" id="IPR036907">
    <property type="entry name" value="5'-Nucleotdase_C_sf"/>
</dbReference>
<dbReference type="InterPro" id="IPR004843">
    <property type="entry name" value="Calcineurin-like_PHP"/>
</dbReference>
<name>A0A931MN47_9SPHN</name>
<keyword evidence="6" id="KW-1185">Reference proteome</keyword>
<dbReference type="Proteomes" id="UP000617634">
    <property type="component" value="Unassembled WGS sequence"/>
</dbReference>
<dbReference type="GO" id="GO:0009166">
    <property type="term" value="P:nucleotide catabolic process"/>
    <property type="evidence" value="ECO:0007669"/>
    <property type="project" value="InterPro"/>
</dbReference>
<dbReference type="Gene3D" id="3.90.780.10">
    <property type="entry name" value="5'-Nucleotidase, C-terminal domain"/>
    <property type="match status" value="1"/>
</dbReference>
<dbReference type="SUPFAM" id="SSF56300">
    <property type="entry name" value="Metallo-dependent phosphatases"/>
    <property type="match status" value="1"/>
</dbReference>
<dbReference type="RefSeq" id="WP_197166702.1">
    <property type="nucleotide sequence ID" value="NZ_JADZGI010000004.1"/>
</dbReference>
<sequence length="602" mass="62957">MTSLRPCLPHRRPLRRLALPLALIAMASACAPGPGSVESASSAPDARTGPVEVGVLAFNDFHGNIAPPKTTTSWPDGKGGTVQIPAGGAAYLASALDALRKDFRYSATVSAGDLISASPLASSLFLDEPTIGVMNRIGLDFNAVGNHEFDRGRKELLRVQNGGCEKNTLREPCQLEQFAGAGFKYLSASTYTEDGKTLFPATGIKSFGEGARKVTLGFVGLTLKGTSELVSPGGVKGLTFGDEAEAINRAVPVLKAEGADAVLVLIHQGGAQSDTSDPNACTGFSGDIQPILDKLDPRVDAVISGHTHQAYVCHMPREGAAPLLLSSAGSYGRLVTRMTLEIDPATDRLVSIEARNLPVQSAAYTTSRGEVAQSDLAPRYAPRADVAAYVKRYQDAASAYSDRPVGHLAGLATRHWDDNQAEGGPGGAVDQLVADAQLAATRDAGAQIAFMNTGGVRADLDPGKDGVVTFGQIYTVQPFGNTAVTRTYTGAQILEVLERSVGDEQAGSMLVPSQGFTYAVDMAKPAGSRVTARFEGKPLDPATSYRVTVNSFIDQGGDGYATLEKGSDPTIGGLDLDALEAWLSAVPMRAVPASPRVTVKGR</sequence>
<evidence type="ECO:0000313" key="5">
    <source>
        <dbReference type="EMBL" id="MBH0114821.1"/>
    </source>
</evidence>
<dbReference type="Gene3D" id="3.60.21.10">
    <property type="match status" value="1"/>
</dbReference>